<dbReference type="SMART" id="SM00317">
    <property type="entry name" value="SET"/>
    <property type="match status" value="1"/>
</dbReference>
<evidence type="ECO:0000259" key="9">
    <source>
        <dbReference type="PROSITE" id="PS50280"/>
    </source>
</evidence>
<accession>A0AAW1VMC0</accession>
<dbReference type="InterPro" id="IPR001214">
    <property type="entry name" value="SET_dom"/>
</dbReference>
<protein>
    <submittedName>
        <fullName evidence="11">Uncharacterized protein</fullName>
    </submittedName>
</protein>
<reference evidence="11 12" key="1">
    <citation type="journal article" date="2023" name="G3 (Bethesda)">
        <title>A chromosome-length genome assembly and annotation of blackberry (Rubus argutus, cv. 'Hillquist').</title>
        <authorList>
            <person name="Bruna T."/>
            <person name="Aryal R."/>
            <person name="Dudchenko O."/>
            <person name="Sargent D.J."/>
            <person name="Mead D."/>
            <person name="Buti M."/>
            <person name="Cavallini A."/>
            <person name="Hytonen T."/>
            <person name="Andres J."/>
            <person name="Pham M."/>
            <person name="Weisz D."/>
            <person name="Mascagni F."/>
            <person name="Usai G."/>
            <person name="Natali L."/>
            <person name="Bassil N."/>
            <person name="Fernandez G.E."/>
            <person name="Lomsadze A."/>
            <person name="Armour M."/>
            <person name="Olukolu B."/>
            <person name="Poorten T."/>
            <person name="Britton C."/>
            <person name="Davik J."/>
            <person name="Ashrafi H."/>
            <person name="Aiden E.L."/>
            <person name="Borodovsky M."/>
            <person name="Worthington M."/>
        </authorList>
    </citation>
    <scope>NUCLEOTIDE SEQUENCE [LARGE SCALE GENOMIC DNA]</scope>
    <source>
        <strain evidence="11">PI 553951</strain>
    </source>
</reference>
<comment type="subcellular location">
    <subcellularLocation>
        <location evidence="2">Chromosome</location>
    </subcellularLocation>
    <subcellularLocation>
        <location evidence="1">Nucleus</location>
    </subcellularLocation>
</comment>
<feature type="compositionally biased region" description="Acidic residues" evidence="8">
    <location>
        <begin position="260"/>
        <end position="269"/>
    </location>
</feature>
<dbReference type="Pfam" id="PF00856">
    <property type="entry name" value="SET"/>
    <property type="match status" value="1"/>
</dbReference>
<dbReference type="GO" id="GO:0005634">
    <property type="term" value="C:nucleus"/>
    <property type="evidence" value="ECO:0007669"/>
    <property type="project" value="UniProtKB-SubCell"/>
</dbReference>
<keyword evidence="6" id="KW-0862">Zinc</keyword>
<feature type="domain" description="Pre-SET" evidence="10">
    <location>
        <begin position="599"/>
        <end position="702"/>
    </location>
</feature>
<feature type="domain" description="SET" evidence="9">
    <location>
        <begin position="705"/>
        <end position="838"/>
    </location>
</feature>
<keyword evidence="12" id="KW-1185">Reference proteome</keyword>
<dbReference type="FunFam" id="2.170.270.10:FF:000046">
    <property type="entry name" value="SET-domain containing protein lysine methyltransferase family protein"/>
    <property type="match status" value="1"/>
</dbReference>
<evidence type="ECO:0000256" key="3">
    <source>
        <dbReference type="ARBA" id="ARBA00022454"/>
    </source>
</evidence>
<dbReference type="CDD" id="cd10538">
    <property type="entry name" value="SET_SETDB-like"/>
    <property type="match status" value="1"/>
</dbReference>
<dbReference type="AlphaFoldDB" id="A0AAW1VMC0"/>
<dbReference type="PROSITE" id="PS50280">
    <property type="entry name" value="SET"/>
    <property type="match status" value="1"/>
</dbReference>
<keyword evidence="4" id="KW-0808">Transferase</keyword>
<dbReference type="SUPFAM" id="SSF82199">
    <property type="entry name" value="SET domain"/>
    <property type="match status" value="1"/>
</dbReference>
<dbReference type="InterPro" id="IPR007728">
    <property type="entry name" value="Pre-SET_dom"/>
</dbReference>
<dbReference type="Gene3D" id="2.170.270.10">
    <property type="entry name" value="SET domain"/>
    <property type="match status" value="1"/>
</dbReference>
<evidence type="ECO:0000256" key="8">
    <source>
        <dbReference type="SAM" id="MobiDB-lite"/>
    </source>
</evidence>
<dbReference type="Pfam" id="PF05033">
    <property type="entry name" value="Pre-SET"/>
    <property type="match status" value="1"/>
</dbReference>
<dbReference type="SMART" id="SM00468">
    <property type="entry name" value="PreSET"/>
    <property type="match status" value="1"/>
</dbReference>
<evidence type="ECO:0000256" key="6">
    <source>
        <dbReference type="ARBA" id="ARBA00022833"/>
    </source>
</evidence>
<keyword evidence="5" id="KW-0479">Metal-binding</keyword>
<evidence type="ECO:0000256" key="5">
    <source>
        <dbReference type="ARBA" id="ARBA00022723"/>
    </source>
</evidence>
<dbReference type="PANTHER" id="PTHR46450">
    <property type="entry name" value="INACTIVE HISTONE-LYSINE N-METHYLTRANSFERASE SUVR1-RELATED"/>
    <property type="match status" value="1"/>
</dbReference>
<keyword evidence="3" id="KW-0158">Chromosome</keyword>
<comment type="caution">
    <text evidence="11">The sequence shown here is derived from an EMBL/GenBank/DDBJ whole genome shotgun (WGS) entry which is preliminary data.</text>
</comment>
<feature type="region of interest" description="Disordered" evidence="8">
    <location>
        <begin position="231"/>
        <end position="278"/>
    </location>
</feature>
<sequence length="869" mass="97462">MKPKHCKIVDALGAYQDENYKVLFDVLMPEEERVKPKGKESLILEPKKRSLGMTSSHKEAPSCVKTEVVELRITGQEEQHALSLSKSCLDSTPSRRAHQNDSGSSQPLLRRTHLRCQEEAFIRSKEVKSKNKESPLYDDTEVVKLPAKRLYTRQQKKQALSLSTSGRAHQSDDDLFSDSEEAQPLLKKNCLRGKEEKVLICDAKGVICNNSESPPNGKTKVVGLPINRYTRQQKKQESSLAKSCMETTPSTMARQNDGDLFSDSEESEDSPLLSRRYRGRHQKEDILVSGIPPPAQSPIVICLDTSSDSDGGNVDEDRLEVPDVEQLIVENKNCVIDLSQTDDDEDSLELLEVEPLIMDSRSCVLDTSRVDVASSPLKGQVSVSLACNSAIRSDFHLPYIQVVEERCNKPQENGECFLAIGTDSIVDKSERFADVLKIQKSSSQNFLTIKDDYQANNCSALSFPDQVFVYQNLIKIVPHIPRHIDFCRFGCLHSLIGFPVKGNDDIYRKSGKGLKVLQGLQSSKICKVEAAQNHWHSHGVVKPCVYVDDITRGEERVKIPLEDGRNAEDLSNFFYIPQNVIYKNAYVNVTLGCISDQACCSNCYGNCLASPVPCACAIQTGGGFAYTPGGSVKETFLEEYLHLNQEPKKIHYFYCKKCPLERFRNKKNSKPCKGHLPRKFIKECWSKCGCNKNCGNRIVQQGISAKLKVFLTPEGKGWGLRTLQDLPRGAFVCEYVGEIVTSRELRDRNMQNAGKRQTYPVLLDANWGSEGVLKDEEALCLDATVYGNVARFINHRCSDATLIQIPVEVETPDHHYYHLALFTTRNVAAMEELTWDYGIDFDDHDHPVKPFQCVCGSAFCRGSDFKVQA</sequence>
<dbReference type="GO" id="GO:0042054">
    <property type="term" value="F:histone methyltransferase activity"/>
    <property type="evidence" value="ECO:0007669"/>
    <property type="project" value="InterPro"/>
</dbReference>
<evidence type="ECO:0000256" key="4">
    <source>
        <dbReference type="ARBA" id="ARBA00022679"/>
    </source>
</evidence>
<feature type="compositionally biased region" description="Polar residues" evidence="8">
    <location>
        <begin position="84"/>
        <end position="107"/>
    </location>
</feature>
<feature type="region of interest" description="Disordered" evidence="8">
    <location>
        <begin position="84"/>
        <end position="110"/>
    </location>
</feature>
<dbReference type="InterPro" id="IPR046341">
    <property type="entry name" value="SET_dom_sf"/>
</dbReference>
<feature type="region of interest" description="Disordered" evidence="8">
    <location>
        <begin position="154"/>
        <end position="180"/>
    </location>
</feature>
<feature type="compositionally biased region" description="Polar residues" evidence="8">
    <location>
        <begin position="238"/>
        <end position="254"/>
    </location>
</feature>
<evidence type="ECO:0000313" key="12">
    <source>
        <dbReference type="Proteomes" id="UP001457282"/>
    </source>
</evidence>
<dbReference type="GO" id="GO:0005694">
    <property type="term" value="C:chromosome"/>
    <property type="evidence" value="ECO:0007669"/>
    <property type="project" value="UniProtKB-SubCell"/>
</dbReference>
<organism evidence="11 12">
    <name type="scientific">Rubus argutus</name>
    <name type="common">Southern blackberry</name>
    <dbReference type="NCBI Taxonomy" id="59490"/>
    <lineage>
        <taxon>Eukaryota</taxon>
        <taxon>Viridiplantae</taxon>
        <taxon>Streptophyta</taxon>
        <taxon>Embryophyta</taxon>
        <taxon>Tracheophyta</taxon>
        <taxon>Spermatophyta</taxon>
        <taxon>Magnoliopsida</taxon>
        <taxon>eudicotyledons</taxon>
        <taxon>Gunneridae</taxon>
        <taxon>Pentapetalae</taxon>
        <taxon>rosids</taxon>
        <taxon>fabids</taxon>
        <taxon>Rosales</taxon>
        <taxon>Rosaceae</taxon>
        <taxon>Rosoideae</taxon>
        <taxon>Rosoideae incertae sedis</taxon>
        <taxon>Rubus</taxon>
    </lineage>
</organism>
<dbReference type="EMBL" id="JBEDUW010000120">
    <property type="protein sequence ID" value="KAK9905987.1"/>
    <property type="molecule type" value="Genomic_DNA"/>
</dbReference>
<dbReference type="PROSITE" id="PS50867">
    <property type="entry name" value="PRE_SET"/>
    <property type="match status" value="1"/>
</dbReference>
<evidence type="ECO:0000313" key="11">
    <source>
        <dbReference type="EMBL" id="KAK9905987.1"/>
    </source>
</evidence>
<dbReference type="PROSITE" id="PS51580">
    <property type="entry name" value="SAM_MT43_3"/>
    <property type="match status" value="1"/>
</dbReference>
<evidence type="ECO:0000256" key="7">
    <source>
        <dbReference type="ARBA" id="ARBA00023242"/>
    </source>
</evidence>
<keyword evidence="7" id="KW-0539">Nucleus</keyword>
<evidence type="ECO:0000259" key="10">
    <source>
        <dbReference type="PROSITE" id="PS50867"/>
    </source>
</evidence>
<proteinExistence type="predicted"/>
<evidence type="ECO:0000256" key="1">
    <source>
        <dbReference type="ARBA" id="ARBA00004123"/>
    </source>
</evidence>
<dbReference type="PANTHER" id="PTHR46450:SF24">
    <property type="entry name" value="HISTONE-LYSINE N-METHYLTRANSFERASE SUVR4"/>
    <property type="match status" value="1"/>
</dbReference>
<dbReference type="GO" id="GO:0008270">
    <property type="term" value="F:zinc ion binding"/>
    <property type="evidence" value="ECO:0007669"/>
    <property type="project" value="InterPro"/>
</dbReference>
<dbReference type="InterPro" id="IPR025776">
    <property type="entry name" value="SUVR4/1/2"/>
</dbReference>
<name>A0AAW1VMC0_RUBAR</name>
<feature type="compositionally biased region" description="Polar residues" evidence="8">
    <location>
        <begin position="157"/>
        <end position="168"/>
    </location>
</feature>
<evidence type="ECO:0000256" key="2">
    <source>
        <dbReference type="ARBA" id="ARBA00004286"/>
    </source>
</evidence>
<dbReference type="Proteomes" id="UP001457282">
    <property type="component" value="Unassembled WGS sequence"/>
</dbReference>
<gene>
    <name evidence="11" type="ORF">M0R45_000113</name>
</gene>